<proteinExistence type="predicted"/>
<accession>A0A1I7UIA4</accession>
<dbReference type="PROSITE" id="PS50181">
    <property type="entry name" value="FBOX"/>
    <property type="match status" value="1"/>
</dbReference>
<evidence type="ECO:0000313" key="3">
    <source>
        <dbReference type="WBParaSite" id="Csp11.Scaffold629.g9602.t1"/>
    </source>
</evidence>
<name>A0A1I7UIA4_9PELO</name>
<evidence type="ECO:0000313" key="2">
    <source>
        <dbReference type="Proteomes" id="UP000095282"/>
    </source>
</evidence>
<dbReference type="InterPro" id="IPR002900">
    <property type="entry name" value="DUF38/FTH_CAE_spp"/>
</dbReference>
<dbReference type="AlphaFoldDB" id="A0A1I7UIA4"/>
<dbReference type="Pfam" id="PF01827">
    <property type="entry name" value="FTH"/>
    <property type="match status" value="1"/>
</dbReference>
<evidence type="ECO:0000259" key="1">
    <source>
        <dbReference type="PROSITE" id="PS50181"/>
    </source>
</evidence>
<dbReference type="InterPro" id="IPR036047">
    <property type="entry name" value="F-box-like_dom_sf"/>
</dbReference>
<dbReference type="SUPFAM" id="SSF81383">
    <property type="entry name" value="F-box domain"/>
    <property type="match status" value="1"/>
</dbReference>
<sequence>MDHHNRLGNLNLNQKTFNNLPLETIEHIVEYLDFESQTRLRRVSHGLRNIVDQVKPSINKLDIGFSKDQNYFKINFLSPYYCEDRETSFIEKVCQDIEFNDMKILLSNPRLQLETFECSENGVELCENDQKLIGQLNSLNHQLEITELTMLRLKMDTMIALLKAIKPGTLEEINIDGGCWEGINCIDPMNINELMDLDQWKQAKRAKISGFSFDFSLHFHHFHRFEEFKISVGSLTLADFLIMRNVFSENPNFKQCFISTKIKPSTEEIEEALGLSNGLFRFPVIGQCKIPNSNEILEFISYELSGLPFIIRRYAKNL</sequence>
<feature type="domain" description="F-box" evidence="1">
    <location>
        <begin position="14"/>
        <end position="61"/>
    </location>
</feature>
<dbReference type="GO" id="GO:0045087">
    <property type="term" value="P:innate immune response"/>
    <property type="evidence" value="ECO:0007669"/>
    <property type="project" value="TreeGrafter"/>
</dbReference>
<reference evidence="3" key="1">
    <citation type="submission" date="2016-11" db="UniProtKB">
        <authorList>
            <consortium name="WormBaseParasite"/>
        </authorList>
    </citation>
    <scope>IDENTIFICATION</scope>
</reference>
<dbReference type="SMART" id="SM00256">
    <property type="entry name" value="FBOX"/>
    <property type="match status" value="1"/>
</dbReference>
<dbReference type="Proteomes" id="UP000095282">
    <property type="component" value="Unplaced"/>
</dbReference>
<dbReference type="CDD" id="cd22150">
    <property type="entry name" value="F-box_CeFBXA-like"/>
    <property type="match status" value="1"/>
</dbReference>
<dbReference type="InterPro" id="IPR001810">
    <property type="entry name" value="F-box_dom"/>
</dbReference>
<dbReference type="Pfam" id="PF00646">
    <property type="entry name" value="F-box"/>
    <property type="match status" value="1"/>
</dbReference>
<dbReference type="PANTHER" id="PTHR23015">
    <property type="entry name" value="UNCHARACTERIZED C.ELEGANS PROTEIN"/>
    <property type="match status" value="1"/>
</dbReference>
<protein>
    <submittedName>
        <fullName evidence="3">F-box domain-containing protein</fullName>
    </submittedName>
</protein>
<dbReference type="InterPro" id="IPR040161">
    <property type="entry name" value="FB224"/>
</dbReference>
<keyword evidence="2" id="KW-1185">Reference proteome</keyword>
<dbReference type="WBParaSite" id="Csp11.Scaffold629.g9602.t1">
    <property type="protein sequence ID" value="Csp11.Scaffold629.g9602.t1"/>
    <property type="gene ID" value="Csp11.Scaffold629.g9602"/>
</dbReference>
<dbReference type="PANTHER" id="PTHR23015:SF4">
    <property type="entry name" value="DUF38 DOMAIN-CONTAINING PROTEIN-RELATED"/>
    <property type="match status" value="1"/>
</dbReference>
<organism evidence="2 3">
    <name type="scientific">Caenorhabditis tropicalis</name>
    <dbReference type="NCBI Taxonomy" id="1561998"/>
    <lineage>
        <taxon>Eukaryota</taxon>
        <taxon>Metazoa</taxon>
        <taxon>Ecdysozoa</taxon>
        <taxon>Nematoda</taxon>
        <taxon>Chromadorea</taxon>
        <taxon>Rhabditida</taxon>
        <taxon>Rhabditina</taxon>
        <taxon>Rhabditomorpha</taxon>
        <taxon>Rhabditoidea</taxon>
        <taxon>Rhabditidae</taxon>
        <taxon>Peloderinae</taxon>
        <taxon>Caenorhabditis</taxon>
    </lineage>
</organism>